<proteinExistence type="predicted"/>
<dbReference type="Proteomes" id="UP000694428">
    <property type="component" value="Unplaced"/>
</dbReference>
<dbReference type="InterPro" id="IPR054069">
    <property type="entry name" value="CAPN3/13-like_C_EFh"/>
</dbReference>
<accession>A0A8C9FQE6</accession>
<dbReference type="Gene3D" id="1.10.238.10">
    <property type="entry name" value="EF-hand"/>
    <property type="match status" value="1"/>
</dbReference>
<protein>
    <recommendedName>
        <fullName evidence="1">Calpain-3/13-like C-terminal EF-hand domain-containing protein</fullName>
    </recommendedName>
</protein>
<sequence length="82" mass="9268">TSLATELLKTGGGQMRLSGVTKNQILDLMALRYGDVYRRMGFADFVSCMLRLETMTCESWSFITGCLQSQHVEVGVYFLLMF</sequence>
<evidence type="ECO:0000313" key="3">
    <source>
        <dbReference type="Proteomes" id="UP000694428"/>
    </source>
</evidence>
<evidence type="ECO:0000313" key="2">
    <source>
        <dbReference type="Ensembl" id="ENSPSTP00000019037.1"/>
    </source>
</evidence>
<dbReference type="AlphaFoldDB" id="A0A8C9FQE6"/>
<name>A0A8C9FQE6_PAVCR</name>
<keyword evidence="3" id="KW-1185">Reference proteome</keyword>
<organism evidence="2 3">
    <name type="scientific">Pavo cristatus</name>
    <name type="common">Indian peafowl</name>
    <name type="synonym">Blue peafowl</name>
    <dbReference type="NCBI Taxonomy" id="9049"/>
    <lineage>
        <taxon>Eukaryota</taxon>
        <taxon>Metazoa</taxon>
        <taxon>Chordata</taxon>
        <taxon>Craniata</taxon>
        <taxon>Vertebrata</taxon>
        <taxon>Euteleostomi</taxon>
        <taxon>Archelosauria</taxon>
        <taxon>Archosauria</taxon>
        <taxon>Dinosauria</taxon>
        <taxon>Saurischia</taxon>
        <taxon>Theropoda</taxon>
        <taxon>Coelurosauria</taxon>
        <taxon>Aves</taxon>
        <taxon>Neognathae</taxon>
        <taxon>Galloanserae</taxon>
        <taxon>Galliformes</taxon>
        <taxon>Phasianidae</taxon>
        <taxon>Phasianinae</taxon>
        <taxon>Pavo</taxon>
    </lineage>
</organism>
<dbReference type="Pfam" id="PF21875">
    <property type="entry name" value="CAPN13-like_C_EFh"/>
    <property type="match status" value="1"/>
</dbReference>
<feature type="domain" description="Calpain-3/13-like C-terminal EF-hand" evidence="1">
    <location>
        <begin position="17"/>
        <end position="56"/>
    </location>
</feature>
<reference evidence="2" key="2">
    <citation type="submission" date="2025-09" db="UniProtKB">
        <authorList>
            <consortium name="Ensembl"/>
        </authorList>
    </citation>
    <scope>IDENTIFICATION</scope>
</reference>
<reference evidence="2" key="1">
    <citation type="submission" date="2025-08" db="UniProtKB">
        <authorList>
            <consortium name="Ensembl"/>
        </authorList>
    </citation>
    <scope>IDENTIFICATION</scope>
</reference>
<evidence type="ECO:0000259" key="1">
    <source>
        <dbReference type="Pfam" id="PF21875"/>
    </source>
</evidence>
<dbReference type="Ensembl" id="ENSPSTT00000019941.1">
    <property type="protein sequence ID" value="ENSPSTP00000019037.1"/>
    <property type="gene ID" value="ENSPSTG00000013716.1"/>
</dbReference>